<dbReference type="Pfam" id="PF08534">
    <property type="entry name" value="Redoxin"/>
    <property type="match status" value="1"/>
</dbReference>
<proteinExistence type="predicted"/>
<dbReference type="RefSeq" id="WP_150022631.1">
    <property type="nucleotide sequence ID" value="NZ_VWOJ01000002.1"/>
</dbReference>
<evidence type="ECO:0000259" key="2">
    <source>
        <dbReference type="PROSITE" id="PS51352"/>
    </source>
</evidence>
<sequence length="219" mass="22877">MKTASLNRRNLILGTSLLAASALTLSVFAGGASADPFPGNPAPAFTGLTATGESVSLSDFSGQTVILEWTNHDCPFVVKHYNHGSTIPDLQARAAEEGHVWLQIISSAPGTQGHVSADEAIELNVQRGASPAHVILDESGVIGRAYDARTTPHMFIIDGEGVIQYAGAIDDQPSANPDSLDGALNYVSQALDEMAAGLPVSINETRPYGCSVKYADAES</sequence>
<dbReference type="PROSITE" id="PS51352">
    <property type="entry name" value="THIOREDOXIN_2"/>
    <property type="match status" value="1"/>
</dbReference>
<dbReference type="SUPFAM" id="SSF52833">
    <property type="entry name" value="Thioredoxin-like"/>
    <property type="match status" value="1"/>
</dbReference>
<dbReference type="PROSITE" id="PS51318">
    <property type="entry name" value="TAT"/>
    <property type="match status" value="1"/>
</dbReference>
<dbReference type="InterPro" id="IPR013740">
    <property type="entry name" value="Redoxin"/>
</dbReference>
<keyword evidence="4" id="KW-1185">Reference proteome</keyword>
<dbReference type="Proteomes" id="UP000325122">
    <property type="component" value="Unassembled WGS sequence"/>
</dbReference>
<name>A0A5M6ZF43_9PROT</name>
<dbReference type="PANTHER" id="PTHR43640">
    <property type="entry name" value="OS07G0260300 PROTEIN"/>
    <property type="match status" value="1"/>
</dbReference>
<protein>
    <submittedName>
        <fullName evidence="3">Redoxin domain-containing protein</fullName>
    </submittedName>
</protein>
<keyword evidence="1" id="KW-0732">Signal</keyword>
<evidence type="ECO:0000313" key="4">
    <source>
        <dbReference type="Proteomes" id="UP000325122"/>
    </source>
</evidence>
<comment type="caution">
    <text evidence="3">The sequence shown here is derived from an EMBL/GenBank/DDBJ whole genome shotgun (WGS) entry which is preliminary data.</text>
</comment>
<evidence type="ECO:0000256" key="1">
    <source>
        <dbReference type="SAM" id="SignalP"/>
    </source>
</evidence>
<dbReference type="EMBL" id="VWOJ01000002">
    <property type="protein sequence ID" value="KAA5803363.1"/>
    <property type="molecule type" value="Genomic_DNA"/>
</dbReference>
<dbReference type="InterPro" id="IPR013766">
    <property type="entry name" value="Thioredoxin_domain"/>
</dbReference>
<dbReference type="InterPro" id="IPR047262">
    <property type="entry name" value="PRX-like1"/>
</dbReference>
<reference evidence="3 4" key="1">
    <citation type="submission" date="2019-09" db="EMBL/GenBank/DDBJ databases">
        <authorList>
            <person name="Kevbrin V."/>
            <person name="Grouzdev D.S."/>
        </authorList>
    </citation>
    <scope>NUCLEOTIDE SEQUENCE [LARGE SCALE GENOMIC DNA]</scope>
    <source>
        <strain evidence="3 4">G-192</strain>
    </source>
</reference>
<dbReference type="GO" id="GO:0016491">
    <property type="term" value="F:oxidoreductase activity"/>
    <property type="evidence" value="ECO:0007669"/>
    <property type="project" value="InterPro"/>
</dbReference>
<dbReference type="InterPro" id="IPR006311">
    <property type="entry name" value="TAT_signal"/>
</dbReference>
<accession>A0A5M6ZF43</accession>
<evidence type="ECO:0000313" key="3">
    <source>
        <dbReference type="EMBL" id="KAA5803363.1"/>
    </source>
</evidence>
<dbReference type="Gene3D" id="3.40.30.10">
    <property type="entry name" value="Glutaredoxin"/>
    <property type="match status" value="1"/>
</dbReference>
<dbReference type="InterPro" id="IPR036249">
    <property type="entry name" value="Thioredoxin-like_sf"/>
</dbReference>
<feature type="signal peptide" evidence="1">
    <location>
        <begin position="1"/>
        <end position="34"/>
    </location>
</feature>
<organism evidence="3 4">
    <name type="scientific">Alkalicaulis satelles</name>
    <dbReference type="NCBI Taxonomy" id="2609175"/>
    <lineage>
        <taxon>Bacteria</taxon>
        <taxon>Pseudomonadati</taxon>
        <taxon>Pseudomonadota</taxon>
        <taxon>Alphaproteobacteria</taxon>
        <taxon>Maricaulales</taxon>
        <taxon>Maricaulaceae</taxon>
        <taxon>Alkalicaulis</taxon>
    </lineage>
</organism>
<feature type="chain" id="PRO_5024380005" evidence="1">
    <location>
        <begin position="35"/>
        <end position="219"/>
    </location>
</feature>
<gene>
    <name evidence="3" type="ORF">F1654_06020</name>
</gene>
<feature type="domain" description="Thioredoxin" evidence="2">
    <location>
        <begin position="36"/>
        <end position="192"/>
    </location>
</feature>
<dbReference type="AlphaFoldDB" id="A0A5M6ZF43"/>
<dbReference type="PANTHER" id="PTHR43640:SF1">
    <property type="entry name" value="THIOREDOXIN-DEPENDENT PEROXIREDOXIN"/>
    <property type="match status" value="1"/>
</dbReference>